<feature type="transmembrane region" description="Helical" evidence="1">
    <location>
        <begin position="67"/>
        <end position="87"/>
    </location>
</feature>
<gene>
    <name evidence="2" type="ORF">BCR38DRAFT_171061</name>
</gene>
<name>A0A1Y2E387_9PEZI</name>
<dbReference type="InParanoid" id="A0A1Y2E387"/>
<protein>
    <submittedName>
        <fullName evidence="2">Uncharacterized protein</fullName>
    </submittedName>
</protein>
<dbReference type="EMBL" id="MCFJ01000005">
    <property type="protein sequence ID" value="ORY66008.1"/>
    <property type="molecule type" value="Genomic_DNA"/>
</dbReference>
<accession>A0A1Y2E387</accession>
<keyword evidence="1" id="KW-0472">Membrane</keyword>
<dbReference type="RefSeq" id="XP_040716972.1">
    <property type="nucleotide sequence ID" value="XM_040853853.1"/>
</dbReference>
<reference evidence="2 3" key="1">
    <citation type="submission" date="2016-07" db="EMBL/GenBank/DDBJ databases">
        <title>Pervasive Adenine N6-methylation of Active Genes in Fungi.</title>
        <authorList>
            <consortium name="DOE Joint Genome Institute"/>
            <person name="Mondo S.J."/>
            <person name="Dannebaum R.O."/>
            <person name="Kuo R.C."/>
            <person name="Labutti K."/>
            <person name="Haridas S."/>
            <person name="Kuo A."/>
            <person name="Salamov A."/>
            <person name="Ahrendt S.R."/>
            <person name="Lipzen A."/>
            <person name="Sullivan W."/>
            <person name="Andreopoulos W.B."/>
            <person name="Clum A."/>
            <person name="Lindquist E."/>
            <person name="Daum C."/>
            <person name="Ramamoorthy G.K."/>
            <person name="Gryganskyi A."/>
            <person name="Culley D."/>
            <person name="Magnuson J.K."/>
            <person name="James T.Y."/>
            <person name="O'Malley M.A."/>
            <person name="Stajich J.E."/>
            <person name="Spatafora J.W."/>
            <person name="Visel A."/>
            <person name="Grigoriev I.V."/>
        </authorList>
    </citation>
    <scope>NUCLEOTIDE SEQUENCE [LARGE SCALE GENOMIC DNA]</scope>
    <source>
        <strain evidence="2 3">CBS 129021</strain>
    </source>
</reference>
<dbReference type="GeneID" id="63770065"/>
<evidence type="ECO:0000313" key="2">
    <source>
        <dbReference type="EMBL" id="ORY66008.1"/>
    </source>
</evidence>
<keyword evidence="3" id="KW-1185">Reference proteome</keyword>
<dbReference type="Proteomes" id="UP000193689">
    <property type="component" value="Unassembled WGS sequence"/>
</dbReference>
<keyword evidence="1" id="KW-1133">Transmembrane helix</keyword>
<evidence type="ECO:0000256" key="1">
    <source>
        <dbReference type="SAM" id="Phobius"/>
    </source>
</evidence>
<keyword evidence="1" id="KW-0812">Transmembrane</keyword>
<dbReference type="AlphaFoldDB" id="A0A1Y2E387"/>
<comment type="caution">
    <text evidence="2">The sequence shown here is derived from an EMBL/GenBank/DDBJ whole genome shotgun (WGS) entry which is preliminary data.</text>
</comment>
<sequence length="134" mass="14886">MGQHSYVSICVLFISACRQRQFQLTASQVLHTLQHVVRHMSATELCRVQGCRSLVVASNPISARSRLSILVVVWYNYGIVILGALFVNIHTARTVSVTSHTTIWGLFPGDWPTAGHVNPSESLAVRTKIMWSVL</sequence>
<evidence type="ECO:0000313" key="3">
    <source>
        <dbReference type="Proteomes" id="UP000193689"/>
    </source>
</evidence>
<organism evidence="2 3">
    <name type="scientific">Pseudomassariella vexata</name>
    <dbReference type="NCBI Taxonomy" id="1141098"/>
    <lineage>
        <taxon>Eukaryota</taxon>
        <taxon>Fungi</taxon>
        <taxon>Dikarya</taxon>
        <taxon>Ascomycota</taxon>
        <taxon>Pezizomycotina</taxon>
        <taxon>Sordariomycetes</taxon>
        <taxon>Xylariomycetidae</taxon>
        <taxon>Amphisphaeriales</taxon>
        <taxon>Pseudomassariaceae</taxon>
        <taxon>Pseudomassariella</taxon>
    </lineage>
</organism>
<proteinExistence type="predicted"/>